<accession>A0A396ZBV9</accession>
<feature type="region of interest" description="Disordered" evidence="1">
    <location>
        <begin position="47"/>
        <end position="69"/>
    </location>
</feature>
<feature type="region of interest" description="Disordered" evidence="1">
    <location>
        <begin position="1"/>
        <end position="33"/>
    </location>
</feature>
<comment type="caution">
    <text evidence="2">The sequence shown here is derived from an EMBL/GenBank/DDBJ whole genome shotgun (WGS) entry which is preliminary data.</text>
</comment>
<dbReference type="AlphaFoldDB" id="A0A396ZBV9"/>
<feature type="compositionally biased region" description="Basic residues" evidence="1">
    <location>
        <begin position="51"/>
        <end position="66"/>
    </location>
</feature>
<gene>
    <name evidence="2" type="ORF">DLM75_06155</name>
</gene>
<reference evidence="3" key="1">
    <citation type="submission" date="2018-05" db="EMBL/GenBank/DDBJ databases">
        <title>Leptospira yasudae sp. nov. and Leptospira stimsonii sp. nov., two pathogenic species of the genus Leptospira isolated from environmental sources.</title>
        <authorList>
            <person name="Casanovas-Massana A."/>
            <person name="Hamond C."/>
            <person name="Santos L.A."/>
            <person name="Hacker K.P."/>
            <person name="Balassiano I."/>
            <person name="Medeiros M.A."/>
            <person name="Reis M.G."/>
            <person name="Ko A.I."/>
            <person name="Wunder E.A."/>
        </authorList>
    </citation>
    <scope>NUCLEOTIDE SEQUENCE [LARGE SCALE GENOMIC DNA]</scope>
    <source>
        <strain evidence="3">Yale</strain>
    </source>
</reference>
<feature type="compositionally biased region" description="Low complexity" evidence="1">
    <location>
        <begin position="13"/>
        <end position="22"/>
    </location>
</feature>
<organism evidence="2 3">
    <name type="scientific">Leptospira stimsonii</name>
    <dbReference type="NCBI Taxonomy" id="2202203"/>
    <lineage>
        <taxon>Bacteria</taxon>
        <taxon>Pseudomonadati</taxon>
        <taxon>Spirochaetota</taxon>
        <taxon>Spirochaetia</taxon>
        <taxon>Leptospirales</taxon>
        <taxon>Leptospiraceae</taxon>
        <taxon>Leptospira</taxon>
    </lineage>
</organism>
<evidence type="ECO:0000256" key="1">
    <source>
        <dbReference type="SAM" id="MobiDB-lite"/>
    </source>
</evidence>
<evidence type="ECO:0000313" key="2">
    <source>
        <dbReference type="EMBL" id="RHX92751.1"/>
    </source>
</evidence>
<dbReference type="Proteomes" id="UP000265798">
    <property type="component" value="Unassembled WGS sequence"/>
</dbReference>
<name>A0A396ZBV9_9LEPT</name>
<protein>
    <submittedName>
        <fullName evidence="2">Uncharacterized protein</fullName>
    </submittedName>
</protein>
<sequence>MTRSDLLPKGNVKNSDSRSLSKSLKRRLPSERNSLFSKENYGEEYQFARTRSSKKNPIQRKNRIPMKSHSLTNSEEFHFLAQKNSNLLSMI</sequence>
<evidence type="ECO:0000313" key="3">
    <source>
        <dbReference type="Proteomes" id="UP000265798"/>
    </source>
</evidence>
<proteinExistence type="predicted"/>
<dbReference type="EMBL" id="QHCT01000001">
    <property type="protein sequence ID" value="RHX92751.1"/>
    <property type="molecule type" value="Genomic_DNA"/>
</dbReference>